<feature type="transmembrane region" description="Helical" evidence="1">
    <location>
        <begin position="25"/>
        <end position="46"/>
    </location>
</feature>
<proteinExistence type="predicted"/>
<dbReference type="RefSeq" id="WP_074668180.1">
    <property type="nucleotide sequence ID" value="NZ_FNNH01000071.1"/>
</dbReference>
<dbReference type="Proteomes" id="UP000183454">
    <property type="component" value="Unassembled WGS sequence"/>
</dbReference>
<evidence type="ECO:0000256" key="1">
    <source>
        <dbReference type="SAM" id="Phobius"/>
    </source>
</evidence>
<dbReference type="AlphaFoldDB" id="A0A1H2ZDB9"/>
<evidence type="ECO:0000313" key="3">
    <source>
        <dbReference type="Proteomes" id="UP000183454"/>
    </source>
</evidence>
<keyword evidence="1" id="KW-0472">Membrane</keyword>
<dbReference type="EMBL" id="FNNH01000071">
    <property type="protein sequence ID" value="SDX14988.1"/>
    <property type="molecule type" value="Genomic_DNA"/>
</dbReference>
<evidence type="ECO:0000313" key="2">
    <source>
        <dbReference type="EMBL" id="SDX14988.1"/>
    </source>
</evidence>
<organism evidence="2 3">
    <name type="scientific">Nitrosomonas communis</name>
    <dbReference type="NCBI Taxonomy" id="44574"/>
    <lineage>
        <taxon>Bacteria</taxon>
        <taxon>Pseudomonadati</taxon>
        <taxon>Pseudomonadota</taxon>
        <taxon>Betaproteobacteria</taxon>
        <taxon>Nitrosomonadales</taxon>
        <taxon>Nitrosomonadaceae</taxon>
        <taxon>Nitrosomonas</taxon>
    </lineage>
</organism>
<keyword evidence="1" id="KW-0812">Transmembrane</keyword>
<name>A0A1H2ZDB9_9PROT</name>
<sequence length="178" mass="20104">MNVIAISESLLSGIWVEKTKAELNTFIWVIIFSLGTISVSYLCSFFSRIILTLKAGTLENSKILLMSKVLSDNPMDKLFFESYLHSRPLLLSLDSGKVYIGTINSLGELNEINGLDQDISLIPIMSGYRNKDTLEVNFTTYYEAINSDLNIIIPQDQILTASWFDFDVYKKLNPKKSS</sequence>
<reference evidence="2 3" key="1">
    <citation type="submission" date="2016-10" db="EMBL/GenBank/DDBJ databases">
        <authorList>
            <person name="de Groot N.N."/>
        </authorList>
    </citation>
    <scope>NUCLEOTIDE SEQUENCE [LARGE SCALE GENOMIC DNA]</scope>
    <source>
        <strain evidence="2 3">Nm110</strain>
    </source>
</reference>
<gene>
    <name evidence="2" type="ORF">SAMN05421882_107110</name>
</gene>
<accession>A0A1H2ZDB9</accession>
<protein>
    <submittedName>
        <fullName evidence="2">Uncharacterized protein</fullName>
    </submittedName>
</protein>
<keyword evidence="1" id="KW-1133">Transmembrane helix</keyword>